<gene>
    <name evidence="2" type="ORF">ANCDUO_21584</name>
</gene>
<organism evidence="2 3">
    <name type="scientific">Ancylostoma duodenale</name>
    <dbReference type="NCBI Taxonomy" id="51022"/>
    <lineage>
        <taxon>Eukaryota</taxon>
        <taxon>Metazoa</taxon>
        <taxon>Ecdysozoa</taxon>
        <taxon>Nematoda</taxon>
        <taxon>Chromadorea</taxon>
        <taxon>Rhabditida</taxon>
        <taxon>Rhabditina</taxon>
        <taxon>Rhabditomorpha</taxon>
        <taxon>Strongyloidea</taxon>
        <taxon>Ancylostomatidae</taxon>
        <taxon>Ancylostomatinae</taxon>
        <taxon>Ancylostoma</taxon>
    </lineage>
</organism>
<feature type="non-terminal residue" evidence="2">
    <location>
        <position position="1"/>
    </location>
</feature>
<protein>
    <submittedName>
        <fullName evidence="2">Uncharacterized protein</fullName>
    </submittedName>
</protein>
<keyword evidence="3" id="KW-1185">Reference proteome</keyword>
<proteinExistence type="predicted"/>
<feature type="region of interest" description="Disordered" evidence="1">
    <location>
        <begin position="1"/>
        <end position="29"/>
    </location>
</feature>
<evidence type="ECO:0000256" key="1">
    <source>
        <dbReference type="SAM" id="MobiDB-lite"/>
    </source>
</evidence>
<dbReference type="Proteomes" id="UP000054047">
    <property type="component" value="Unassembled WGS sequence"/>
</dbReference>
<accession>A0A0C2BWM6</accession>
<name>A0A0C2BWM6_9BILA</name>
<sequence>AERLNLYLDRQEGEDEHEEEAIDEGAKKKSRWKRCCRRRDSPPIDMSFGVNDGGVFGPLGPATAGGDNDSSTLRRSKIPAN</sequence>
<evidence type="ECO:0000313" key="3">
    <source>
        <dbReference type="Proteomes" id="UP000054047"/>
    </source>
</evidence>
<feature type="compositionally biased region" description="Acidic residues" evidence="1">
    <location>
        <begin position="12"/>
        <end position="23"/>
    </location>
</feature>
<feature type="region of interest" description="Disordered" evidence="1">
    <location>
        <begin position="57"/>
        <end position="81"/>
    </location>
</feature>
<dbReference type="EMBL" id="KN760385">
    <property type="protein sequence ID" value="KIH48348.1"/>
    <property type="molecule type" value="Genomic_DNA"/>
</dbReference>
<evidence type="ECO:0000313" key="2">
    <source>
        <dbReference type="EMBL" id="KIH48348.1"/>
    </source>
</evidence>
<dbReference type="AlphaFoldDB" id="A0A0C2BWM6"/>
<reference evidence="2 3" key="1">
    <citation type="submission" date="2013-12" db="EMBL/GenBank/DDBJ databases">
        <title>Draft genome of the parsitic nematode Ancylostoma duodenale.</title>
        <authorList>
            <person name="Mitreva M."/>
        </authorList>
    </citation>
    <scope>NUCLEOTIDE SEQUENCE [LARGE SCALE GENOMIC DNA]</scope>
    <source>
        <strain evidence="2 3">Zhejiang</strain>
    </source>
</reference>